<keyword evidence="2" id="KW-0472">Membrane</keyword>
<feature type="domain" description="Beta-lactamase-related" evidence="3">
    <location>
        <begin position="8"/>
        <end position="166"/>
    </location>
</feature>
<comment type="similarity">
    <text evidence="1">Belongs to the beta-lactamase family.</text>
</comment>
<dbReference type="OrthoDB" id="5946976at2759"/>
<dbReference type="InterPro" id="IPR001466">
    <property type="entry name" value="Beta-lactam-related"/>
</dbReference>
<dbReference type="InterPro" id="IPR051478">
    <property type="entry name" value="Beta-lactamase-like_AB/R"/>
</dbReference>
<sequence>MAEYENLTYEEGLKKYLLYPLGLNNSGVTPTSQQLAHAATGYNQYTQQPYGFSNLGWEAPAGQIFSTVGDLATLLGQFLLAVPSKYSLSLGSPKQLILAPQTLREMLRPVSYSPDMQSAYGSPWEMQVVSGHLVRSKGGNVNGFSASVALVPEMRLGVIGLTNAQIDGSMLTLSNLEILIPAFAGWLATQQSVMSPNYPTNVQSQLGIYGGSYQLSRIKQSVIAMSYNIFICYIIYICYIYIFFFSCLVNSFIRSRINGYAGTISTQAINDIQWLVLFVTAPAIQNFALIYQSSDTKANTQTFVLVNLQDEVFSCWQTTLASIDGGHVIFQLNDNDTQVLSFTDPDSNPFDPFYKISFVED</sequence>
<dbReference type="SUPFAM" id="SSF56601">
    <property type="entry name" value="beta-lactamase/transpeptidase-like"/>
    <property type="match status" value="1"/>
</dbReference>
<name>X6MRX9_RETFI</name>
<keyword evidence="5" id="KW-1185">Reference proteome</keyword>
<feature type="non-terminal residue" evidence="4">
    <location>
        <position position="361"/>
    </location>
</feature>
<dbReference type="EMBL" id="ASPP01018315">
    <property type="protein sequence ID" value="ETO16381.1"/>
    <property type="molecule type" value="Genomic_DNA"/>
</dbReference>
<dbReference type="Pfam" id="PF00144">
    <property type="entry name" value="Beta-lactamase"/>
    <property type="match status" value="1"/>
</dbReference>
<accession>X6MRX9</accession>
<evidence type="ECO:0000256" key="1">
    <source>
        <dbReference type="ARBA" id="ARBA00038473"/>
    </source>
</evidence>
<reference evidence="4 5" key="1">
    <citation type="journal article" date="2013" name="Curr. Biol.">
        <title>The Genome of the Foraminiferan Reticulomyxa filosa.</title>
        <authorList>
            <person name="Glockner G."/>
            <person name="Hulsmann N."/>
            <person name="Schleicher M."/>
            <person name="Noegel A.A."/>
            <person name="Eichinger L."/>
            <person name="Gallinger C."/>
            <person name="Pawlowski J."/>
            <person name="Sierra R."/>
            <person name="Euteneuer U."/>
            <person name="Pillet L."/>
            <person name="Moustafa A."/>
            <person name="Platzer M."/>
            <person name="Groth M."/>
            <person name="Szafranski K."/>
            <person name="Schliwa M."/>
        </authorList>
    </citation>
    <scope>NUCLEOTIDE SEQUENCE [LARGE SCALE GENOMIC DNA]</scope>
</reference>
<evidence type="ECO:0000313" key="5">
    <source>
        <dbReference type="Proteomes" id="UP000023152"/>
    </source>
</evidence>
<dbReference type="InterPro" id="IPR012338">
    <property type="entry name" value="Beta-lactam/transpept-like"/>
</dbReference>
<evidence type="ECO:0000259" key="3">
    <source>
        <dbReference type="Pfam" id="PF00144"/>
    </source>
</evidence>
<dbReference type="PANTHER" id="PTHR22935:SF95">
    <property type="entry name" value="BETA-LACTAMASE-LIKE 1-RELATED"/>
    <property type="match status" value="1"/>
</dbReference>
<protein>
    <recommendedName>
        <fullName evidence="3">Beta-lactamase-related domain-containing protein</fullName>
    </recommendedName>
</protein>
<gene>
    <name evidence="4" type="ORF">RFI_20967</name>
</gene>
<evidence type="ECO:0000256" key="2">
    <source>
        <dbReference type="SAM" id="Phobius"/>
    </source>
</evidence>
<keyword evidence="2" id="KW-1133">Transmembrane helix</keyword>
<dbReference type="PANTHER" id="PTHR22935">
    <property type="entry name" value="PENICILLIN-BINDING PROTEIN"/>
    <property type="match status" value="1"/>
</dbReference>
<keyword evidence="2" id="KW-0812">Transmembrane</keyword>
<dbReference type="Gene3D" id="3.40.710.10">
    <property type="entry name" value="DD-peptidase/beta-lactamase superfamily"/>
    <property type="match status" value="1"/>
</dbReference>
<proteinExistence type="inferred from homology"/>
<comment type="caution">
    <text evidence="4">The sequence shown here is derived from an EMBL/GenBank/DDBJ whole genome shotgun (WGS) entry which is preliminary data.</text>
</comment>
<feature type="transmembrane region" description="Helical" evidence="2">
    <location>
        <begin position="227"/>
        <end position="252"/>
    </location>
</feature>
<evidence type="ECO:0000313" key="4">
    <source>
        <dbReference type="EMBL" id="ETO16381.1"/>
    </source>
</evidence>
<dbReference type="Proteomes" id="UP000023152">
    <property type="component" value="Unassembled WGS sequence"/>
</dbReference>
<dbReference type="AlphaFoldDB" id="X6MRX9"/>
<organism evidence="4 5">
    <name type="scientific">Reticulomyxa filosa</name>
    <dbReference type="NCBI Taxonomy" id="46433"/>
    <lineage>
        <taxon>Eukaryota</taxon>
        <taxon>Sar</taxon>
        <taxon>Rhizaria</taxon>
        <taxon>Retaria</taxon>
        <taxon>Foraminifera</taxon>
        <taxon>Monothalamids</taxon>
        <taxon>Reticulomyxidae</taxon>
        <taxon>Reticulomyxa</taxon>
    </lineage>
</organism>